<evidence type="ECO:0000256" key="7">
    <source>
        <dbReference type="RuleBase" id="RU003653"/>
    </source>
</evidence>
<sequence length="278" mass="28056">MFGRGVEIKTPDQVAVMRSAGLVVAECLARVRAAVAPGVTTAELDAIARACIAEHGATSNFLGYGATDLAGTGGFPGVICTSVNDEVVHGIPGDRALREGDVISIDCGAVVDGWHGDAAVTVAVGTVAPEVAELASVTEAALWEGIAAAQPGGRLGDVGHAVQACVRAHGDYGIVDAFTGHGIGTAMHQEPDVPNTGRRGRGLRLSPGLVIAIEPMLTLGSPSVRILADDWTAVSADGSWAAHVEHSVAVTPEGPWVLTDADGGRARLAAAGVPCGAR</sequence>
<feature type="binding site" evidence="6">
    <location>
        <position position="245"/>
    </location>
    <ligand>
        <name>a divalent metal cation</name>
        <dbReference type="ChEBI" id="CHEBI:60240"/>
        <label>2</label>
        <note>catalytic</note>
    </ligand>
</feature>
<feature type="binding site" evidence="6">
    <location>
        <position position="214"/>
    </location>
    <ligand>
        <name>a divalent metal cation</name>
        <dbReference type="ChEBI" id="CHEBI:60240"/>
        <label>2</label>
        <note>catalytic</note>
    </ligand>
</feature>
<dbReference type="EC" id="3.4.11.18" evidence="6 7"/>
<dbReference type="Gene3D" id="3.90.230.10">
    <property type="entry name" value="Creatinase/methionine aminopeptidase superfamily"/>
    <property type="match status" value="1"/>
</dbReference>
<name>E2SG68_9ACTN</name>
<dbReference type="PRINTS" id="PR00599">
    <property type="entry name" value="MAPEPTIDASE"/>
</dbReference>
<evidence type="ECO:0000256" key="5">
    <source>
        <dbReference type="ARBA" id="ARBA00022801"/>
    </source>
</evidence>
<evidence type="ECO:0000313" key="10">
    <source>
        <dbReference type="Proteomes" id="UP000003111"/>
    </source>
</evidence>
<evidence type="ECO:0000256" key="2">
    <source>
        <dbReference type="ARBA" id="ARBA00022438"/>
    </source>
</evidence>
<evidence type="ECO:0000313" key="9">
    <source>
        <dbReference type="EMBL" id="EFQ81825.1"/>
    </source>
</evidence>
<reference evidence="9" key="1">
    <citation type="submission" date="2010-08" db="EMBL/GenBank/DDBJ databases">
        <authorList>
            <person name="Muzny D."/>
            <person name="Qin X."/>
            <person name="Buhay C."/>
            <person name="Dugan-Rocha S."/>
            <person name="Ding Y."/>
            <person name="Chen G."/>
            <person name="Hawes A."/>
            <person name="Holder M."/>
            <person name="Jhangiani S."/>
            <person name="Johnson A."/>
            <person name="Khan Z."/>
            <person name="Li Z."/>
            <person name="Liu W."/>
            <person name="Liu X."/>
            <person name="Perez L."/>
            <person name="Shen H."/>
            <person name="Wang Q."/>
            <person name="Watt J."/>
            <person name="Xi L."/>
            <person name="Xin Y."/>
            <person name="Zhou J."/>
            <person name="Deng J."/>
            <person name="Jiang H."/>
            <person name="Liu Y."/>
            <person name="Qu J."/>
            <person name="Song X.-Z."/>
            <person name="Zhang L."/>
            <person name="Villasana D."/>
            <person name="Johnson A."/>
            <person name="Liu J."/>
            <person name="Liyanage D."/>
            <person name="Lorensuhewa L."/>
            <person name="Robinson T."/>
            <person name="Song A."/>
            <person name="Song B.-B."/>
            <person name="Dinh H."/>
            <person name="Thornton R."/>
            <person name="Coyle M."/>
            <person name="Francisco L."/>
            <person name="Jackson L."/>
            <person name="Javaid M."/>
            <person name="Korchina V."/>
            <person name="Kovar C."/>
            <person name="Mata R."/>
            <person name="Mathew T."/>
            <person name="Ngo R."/>
            <person name="Nguyen L."/>
            <person name="Nguyen N."/>
            <person name="Okwuonu G."/>
            <person name="Ongeri F."/>
            <person name="Pham C."/>
            <person name="Simmons D."/>
            <person name="Wilczek-Boney K."/>
            <person name="Hale W."/>
            <person name="Jakkamsetti A."/>
            <person name="Pham P."/>
            <person name="Ruth R."/>
            <person name="San Lucas F."/>
            <person name="Warren J."/>
            <person name="Zhang J."/>
            <person name="Zhao Z."/>
            <person name="Zhou C."/>
            <person name="Zhu D."/>
            <person name="Lee S."/>
            <person name="Bess C."/>
            <person name="Blankenburg K."/>
            <person name="Forbes L."/>
            <person name="Fu Q."/>
            <person name="Gubbala S."/>
            <person name="Hirani K."/>
            <person name="Jayaseelan J.C."/>
            <person name="Lara F."/>
            <person name="Munidasa M."/>
            <person name="Palculict T."/>
            <person name="Patil S."/>
            <person name="Pu L.-L."/>
            <person name="Saada N."/>
            <person name="Tang L."/>
            <person name="Weissenberger G."/>
            <person name="Zhu Y."/>
            <person name="Hemphill L."/>
            <person name="Shang Y."/>
            <person name="Youmans B."/>
            <person name="Ayvaz T."/>
            <person name="Ross M."/>
            <person name="Santibanez J."/>
            <person name="Aqrawi P."/>
            <person name="Gross S."/>
            <person name="Joshi V."/>
            <person name="Fowler G."/>
            <person name="Nazareth L."/>
            <person name="Reid J."/>
            <person name="Worley K."/>
            <person name="Petrosino J."/>
            <person name="Highlander S."/>
            <person name="Gibbs R."/>
        </authorList>
    </citation>
    <scope>NUCLEOTIDE SEQUENCE [LARGE SCALE GENOMIC DNA]</scope>
    <source>
        <strain evidence="9">DSM 15272</strain>
    </source>
</reference>
<feature type="binding site" evidence="6">
    <location>
        <position position="106"/>
    </location>
    <ligand>
        <name>a divalent metal cation</name>
        <dbReference type="ChEBI" id="CHEBI:60240"/>
        <label>1</label>
    </ligand>
</feature>
<feature type="domain" description="Peptidase M24" evidence="8">
    <location>
        <begin position="16"/>
        <end position="251"/>
    </location>
</feature>
<dbReference type="EMBL" id="ACLF03000016">
    <property type="protein sequence ID" value="EFQ81825.1"/>
    <property type="molecule type" value="Genomic_DNA"/>
</dbReference>
<dbReference type="SUPFAM" id="SSF55920">
    <property type="entry name" value="Creatinase/aminopeptidase"/>
    <property type="match status" value="1"/>
</dbReference>
<evidence type="ECO:0000256" key="3">
    <source>
        <dbReference type="ARBA" id="ARBA00022670"/>
    </source>
</evidence>
<dbReference type="GO" id="GO:0006508">
    <property type="term" value="P:proteolysis"/>
    <property type="evidence" value="ECO:0007669"/>
    <property type="project" value="UniProtKB-KW"/>
</dbReference>
<dbReference type="PANTHER" id="PTHR43330">
    <property type="entry name" value="METHIONINE AMINOPEPTIDASE"/>
    <property type="match status" value="1"/>
</dbReference>
<feature type="binding site" evidence="6">
    <location>
        <position position="89"/>
    </location>
    <ligand>
        <name>substrate</name>
    </ligand>
</feature>
<dbReference type="NCBIfam" id="TIGR00500">
    <property type="entry name" value="met_pdase_I"/>
    <property type="match status" value="1"/>
</dbReference>
<dbReference type="InterPro" id="IPR002467">
    <property type="entry name" value="Pept_M24A_MAP1"/>
</dbReference>
<evidence type="ECO:0000256" key="6">
    <source>
        <dbReference type="HAMAP-Rule" id="MF_01974"/>
    </source>
</evidence>
<keyword evidence="2 6" id="KW-0031">Aminopeptidase</keyword>
<dbReference type="InterPro" id="IPR000994">
    <property type="entry name" value="Pept_M24"/>
</dbReference>
<comment type="cofactor">
    <cofactor evidence="6">
        <name>Co(2+)</name>
        <dbReference type="ChEBI" id="CHEBI:48828"/>
    </cofactor>
    <cofactor evidence="6">
        <name>Zn(2+)</name>
        <dbReference type="ChEBI" id="CHEBI:29105"/>
    </cofactor>
    <cofactor evidence="6">
        <name>Mn(2+)</name>
        <dbReference type="ChEBI" id="CHEBI:29035"/>
    </cofactor>
    <cofactor evidence="6">
        <name>Fe(2+)</name>
        <dbReference type="ChEBI" id="CHEBI:29033"/>
    </cofactor>
    <text evidence="6">Binds 2 divalent metal cations per subunit. Has a high-affinity and a low affinity metal-binding site. The true nature of the physiological cofactor is under debate. The enzyme is active with cobalt, zinc, manganese or divalent iron ions. Most likely, methionine aminopeptidases function as mononuclear Fe(2+)-metalloproteases under physiological conditions, and the catalytically relevant metal-binding site has been assigned to the histidine-containing high-affinity site.</text>
</comment>
<feature type="binding site" evidence="6">
    <location>
        <position position="188"/>
    </location>
    <ligand>
        <name>substrate</name>
    </ligand>
</feature>
<dbReference type="GO" id="GO:0046872">
    <property type="term" value="F:metal ion binding"/>
    <property type="evidence" value="ECO:0007669"/>
    <property type="project" value="UniProtKB-UniRule"/>
</dbReference>
<comment type="similarity">
    <text evidence="6">Belongs to the peptidase M24A family. Methionine aminopeptidase type 1 subfamily.</text>
</comment>
<keyword evidence="10" id="KW-1185">Reference proteome</keyword>
<dbReference type="AlphaFoldDB" id="E2SG68"/>
<feature type="binding site" evidence="6">
    <location>
        <position position="117"/>
    </location>
    <ligand>
        <name>a divalent metal cation</name>
        <dbReference type="ChEBI" id="CHEBI:60240"/>
        <label>1</label>
    </ligand>
</feature>
<feature type="binding site" evidence="6">
    <location>
        <position position="117"/>
    </location>
    <ligand>
        <name>a divalent metal cation</name>
        <dbReference type="ChEBI" id="CHEBI:60240"/>
        <label>2</label>
        <note>catalytic</note>
    </ligand>
</feature>
<dbReference type="HAMAP" id="MF_01974">
    <property type="entry name" value="MetAP_1"/>
    <property type="match status" value="1"/>
</dbReference>
<dbReference type="GO" id="GO:0005829">
    <property type="term" value="C:cytosol"/>
    <property type="evidence" value="ECO:0007669"/>
    <property type="project" value="TreeGrafter"/>
</dbReference>
<dbReference type="InterPro" id="IPR001714">
    <property type="entry name" value="Pept_M24_MAP"/>
</dbReference>
<dbReference type="GO" id="GO:0004239">
    <property type="term" value="F:initiator methionyl aminopeptidase activity"/>
    <property type="evidence" value="ECO:0007669"/>
    <property type="project" value="UniProtKB-UniRule"/>
</dbReference>
<dbReference type="eggNOG" id="COG0024">
    <property type="taxonomic scope" value="Bacteria"/>
</dbReference>
<dbReference type="PANTHER" id="PTHR43330:SF27">
    <property type="entry name" value="METHIONINE AMINOPEPTIDASE"/>
    <property type="match status" value="1"/>
</dbReference>
<dbReference type="Proteomes" id="UP000003111">
    <property type="component" value="Unassembled WGS sequence"/>
</dbReference>
<feature type="binding site" evidence="6">
    <location>
        <position position="181"/>
    </location>
    <ligand>
        <name>a divalent metal cation</name>
        <dbReference type="ChEBI" id="CHEBI:60240"/>
        <label>2</label>
        <note>catalytic</note>
    </ligand>
</feature>
<evidence type="ECO:0000256" key="4">
    <source>
        <dbReference type="ARBA" id="ARBA00022723"/>
    </source>
</evidence>
<gene>
    <name evidence="6 9" type="primary">map</name>
    <name evidence="9" type="ORF">HMPREF0063_13027</name>
</gene>
<dbReference type="HOGENOM" id="CLU_015857_0_1_11"/>
<evidence type="ECO:0000259" key="8">
    <source>
        <dbReference type="Pfam" id="PF00557"/>
    </source>
</evidence>
<comment type="catalytic activity">
    <reaction evidence="6 7">
        <text>Release of N-terminal amino acids, preferentially methionine, from peptides and arylamides.</text>
        <dbReference type="EC" id="3.4.11.18"/>
    </reaction>
</comment>
<proteinExistence type="inferred from homology"/>
<evidence type="ECO:0000256" key="1">
    <source>
        <dbReference type="ARBA" id="ARBA00002521"/>
    </source>
</evidence>
<keyword evidence="5 6" id="KW-0378">Hydrolase</keyword>
<keyword evidence="3 6" id="KW-0645">Protease</keyword>
<dbReference type="STRING" id="585531.HMPREF0063_13027"/>
<protein>
    <recommendedName>
        <fullName evidence="6 7">Methionine aminopeptidase</fullName>
        <shortName evidence="6">MAP</shortName>
        <shortName evidence="6">MetAP</shortName>
        <ecNumber evidence="6 7">3.4.11.18</ecNumber>
    </recommendedName>
    <alternativeName>
        <fullName evidence="6">Peptidase M</fullName>
    </alternativeName>
</protein>
<dbReference type="Pfam" id="PF00557">
    <property type="entry name" value="Peptidase_M24"/>
    <property type="match status" value="1"/>
</dbReference>
<accession>E2SG68</accession>
<comment type="subunit">
    <text evidence="6">Monomer.</text>
</comment>
<organism evidence="9 10">
    <name type="scientific">Aeromicrobium marinum DSM 15272</name>
    <dbReference type="NCBI Taxonomy" id="585531"/>
    <lineage>
        <taxon>Bacteria</taxon>
        <taxon>Bacillati</taxon>
        <taxon>Actinomycetota</taxon>
        <taxon>Actinomycetes</taxon>
        <taxon>Propionibacteriales</taxon>
        <taxon>Nocardioidaceae</taxon>
        <taxon>Aeromicrobium</taxon>
    </lineage>
</organism>
<dbReference type="InterPro" id="IPR036005">
    <property type="entry name" value="Creatinase/aminopeptidase-like"/>
</dbReference>
<dbReference type="RefSeq" id="WP_007078614.1">
    <property type="nucleotide sequence ID" value="NZ_CM001024.1"/>
</dbReference>
<dbReference type="GO" id="GO:0070006">
    <property type="term" value="F:metalloaminopeptidase activity"/>
    <property type="evidence" value="ECO:0007669"/>
    <property type="project" value="UniProtKB-UniRule"/>
</dbReference>
<comment type="caution">
    <text evidence="9">The sequence shown here is derived from an EMBL/GenBank/DDBJ whole genome shotgun (WGS) entry which is preliminary data.</text>
</comment>
<keyword evidence="4 6" id="KW-0479">Metal-binding</keyword>
<dbReference type="CDD" id="cd01086">
    <property type="entry name" value="MetAP1"/>
    <property type="match status" value="1"/>
</dbReference>
<dbReference type="OrthoDB" id="9802055at2"/>
<feature type="binding site" evidence="6">
    <location>
        <position position="245"/>
    </location>
    <ligand>
        <name>a divalent metal cation</name>
        <dbReference type="ChEBI" id="CHEBI:60240"/>
        <label>1</label>
    </ligand>
</feature>
<comment type="function">
    <text evidence="1 6">Removes the N-terminal methionine from nascent proteins. The N-terminal methionine is often cleaved when the second residue in the primary sequence is small and uncharged (Met-Ala-, Cys, Gly, Pro, Ser, Thr, or Val). Requires deformylation of the N(alpha)-formylated initiator methionine before it can be hydrolyzed.</text>
</comment>